<feature type="domain" description="IPO4/5-like TPR repeats" evidence="8">
    <location>
        <begin position="134"/>
        <end position="288"/>
    </location>
</feature>
<dbReference type="InterPro" id="IPR040122">
    <property type="entry name" value="Importin_beta"/>
</dbReference>
<evidence type="ECO:0000256" key="3">
    <source>
        <dbReference type="ARBA" id="ARBA00022448"/>
    </source>
</evidence>
<evidence type="ECO:0000313" key="10">
    <source>
        <dbReference type="Proteomes" id="UP000290289"/>
    </source>
</evidence>
<dbReference type="GO" id="GO:0005737">
    <property type="term" value="C:cytoplasm"/>
    <property type="evidence" value="ECO:0007669"/>
    <property type="project" value="UniProtKB-SubCell"/>
</dbReference>
<keyword evidence="7" id="KW-0539">Nucleus</keyword>
<keyword evidence="4" id="KW-0963">Cytoplasm</keyword>
<accession>A0A498K3D5</accession>
<dbReference type="InterPro" id="IPR016024">
    <property type="entry name" value="ARM-type_fold"/>
</dbReference>
<evidence type="ECO:0000256" key="5">
    <source>
        <dbReference type="ARBA" id="ARBA00022737"/>
    </source>
</evidence>
<keyword evidence="6" id="KW-0653">Protein transport</keyword>
<evidence type="ECO:0000256" key="4">
    <source>
        <dbReference type="ARBA" id="ARBA00022490"/>
    </source>
</evidence>
<protein>
    <recommendedName>
        <fullName evidence="8">IPO4/5-like TPR repeats domain-containing protein</fullName>
    </recommendedName>
</protein>
<dbReference type="STRING" id="3750.A0A498K3D5"/>
<name>A0A498K3D5_MALDO</name>
<comment type="caution">
    <text evidence="9">The sequence shown here is derived from an EMBL/GenBank/DDBJ whole genome shotgun (WGS) entry which is preliminary data.</text>
</comment>
<dbReference type="Proteomes" id="UP000290289">
    <property type="component" value="Chromosome 4"/>
</dbReference>
<keyword evidence="5" id="KW-0677">Repeat</keyword>
<reference evidence="9 10" key="1">
    <citation type="submission" date="2018-10" db="EMBL/GenBank/DDBJ databases">
        <title>A high-quality apple genome assembly.</title>
        <authorList>
            <person name="Hu J."/>
        </authorList>
    </citation>
    <scope>NUCLEOTIDE SEQUENCE [LARGE SCALE GENOMIC DNA]</scope>
    <source>
        <strain evidence="10">cv. HFTH1</strain>
        <tissue evidence="9">Young leaf</tissue>
    </source>
</reference>
<dbReference type="PANTHER" id="PTHR10527">
    <property type="entry name" value="IMPORTIN BETA"/>
    <property type="match status" value="1"/>
</dbReference>
<dbReference type="Pfam" id="PF25780">
    <property type="entry name" value="TPR_IPO5"/>
    <property type="match status" value="1"/>
</dbReference>
<dbReference type="AlphaFoldDB" id="A0A498K3D5"/>
<dbReference type="GO" id="GO:0006606">
    <property type="term" value="P:protein import into nucleus"/>
    <property type="evidence" value="ECO:0007669"/>
    <property type="project" value="InterPro"/>
</dbReference>
<organism evidence="9 10">
    <name type="scientific">Malus domestica</name>
    <name type="common">Apple</name>
    <name type="synonym">Pyrus malus</name>
    <dbReference type="NCBI Taxonomy" id="3750"/>
    <lineage>
        <taxon>Eukaryota</taxon>
        <taxon>Viridiplantae</taxon>
        <taxon>Streptophyta</taxon>
        <taxon>Embryophyta</taxon>
        <taxon>Tracheophyta</taxon>
        <taxon>Spermatophyta</taxon>
        <taxon>Magnoliopsida</taxon>
        <taxon>eudicotyledons</taxon>
        <taxon>Gunneridae</taxon>
        <taxon>Pentapetalae</taxon>
        <taxon>rosids</taxon>
        <taxon>fabids</taxon>
        <taxon>Rosales</taxon>
        <taxon>Rosaceae</taxon>
        <taxon>Amygdaloideae</taxon>
        <taxon>Maleae</taxon>
        <taxon>Malus</taxon>
    </lineage>
</organism>
<comment type="subcellular location">
    <subcellularLocation>
        <location evidence="2">Cytoplasm</location>
    </subcellularLocation>
    <subcellularLocation>
        <location evidence="1">Nucleus</location>
    </subcellularLocation>
</comment>
<keyword evidence="3" id="KW-0813">Transport</keyword>
<dbReference type="SUPFAM" id="SSF48371">
    <property type="entry name" value="ARM repeat"/>
    <property type="match status" value="1"/>
</dbReference>
<evidence type="ECO:0000256" key="1">
    <source>
        <dbReference type="ARBA" id="ARBA00004123"/>
    </source>
</evidence>
<keyword evidence="10" id="KW-1185">Reference proteome</keyword>
<evidence type="ECO:0000256" key="7">
    <source>
        <dbReference type="ARBA" id="ARBA00023242"/>
    </source>
</evidence>
<dbReference type="EMBL" id="RDQH01000330">
    <property type="protein sequence ID" value="RXI00465.1"/>
    <property type="molecule type" value="Genomic_DNA"/>
</dbReference>
<dbReference type="InterPro" id="IPR011989">
    <property type="entry name" value="ARM-like"/>
</dbReference>
<evidence type="ECO:0000259" key="8">
    <source>
        <dbReference type="Pfam" id="PF25780"/>
    </source>
</evidence>
<sequence>MTIPENQIQRRTTMEPVFSQQLQMQAYATLSSNDVQPMETLLSHLFSPQEPQKSQAYSLLHCCRKHFPDLLFIKVFFVIRNGPSAEIRTRSALVLRFVLGDLWPKLSLNAQINLKNLFLVRLHEEGSLPILRILCLIASEMAVEISRTGDGWPELIDYLLMSFQSDSERFQLSALWVCSFFPKVYRPVICETLAPSIEPTHSAFLRMLNSENADIQVATFGAVVSLIHLFSNSLGRNWFHDLLRGMMVGLFNLLSHLKEDYARGALKELIMLVKEEPQLLKPYLNELVLDMLKIVDSEQVTEGTKVFVHKFLLTVVEASDLALTMRGLPHQTLVKLLAVPMKLLLCINDDYACYNTESEQAENAGKTDLGIAYLTKISTALGEKTMTPIAFELFLEYMDASDWKKRHAGISMLAVIAKECSEEMVLMKNYLEQVTTMILKSFQDPQSQVCCAAFNFMQLPIILIEAMQILHHLRIVPALVSALDQHSIPRLKEQAASAIQHLIKNVSSDSLRMHLDLDAILSKLQKDHRRM</sequence>
<evidence type="ECO:0000256" key="2">
    <source>
        <dbReference type="ARBA" id="ARBA00004496"/>
    </source>
</evidence>
<evidence type="ECO:0000256" key="6">
    <source>
        <dbReference type="ARBA" id="ARBA00022927"/>
    </source>
</evidence>
<dbReference type="Gene3D" id="1.25.10.10">
    <property type="entry name" value="Leucine-rich Repeat Variant"/>
    <property type="match status" value="1"/>
</dbReference>
<dbReference type="InterPro" id="IPR057672">
    <property type="entry name" value="TPR_IPO4/5"/>
</dbReference>
<gene>
    <name evidence="9" type="ORF">DVH24_000699</name>
</gene>
<evidence type="ECO:0000313" key="9">
    <source>
        <dbReference type="EMBL" id="RXI00465.1"/>
    </source>
</evidence>
<proteinExistence type="predicted"/>